<evidence type="ECO:0000313" key="3">
    <source>
        <dbReference type="Proteomes" id="UP001557465"/>
    </source>
</evidence>
<keyword evidence="3" id="KW-1185">Reference proteome</keyword>
<sequence>MSRHVIDHAKPASESARLQRFLTLQRKEGVHPAVQDLSKRSHGESGARVTQFLRIERHEEA</sequence>
<dbReference type="RefSeq" id="WP_368392555.1">
    <property type="nucleotide sequence ID" value="NZ_JBFRYC010000010.1"/>
</dbReference>
<protein>
    <submittedName>
        <fullName evidence="2">Uncharacterized protein</fullName>
    </submittedName>
</protein>
<feature type="region of interest" description="Disordered" evidence="1">
    <location>
        <begin position="32"/>
        <end position="61"/>
    </location>
</feature>
<dbReference type="Proteomes" id="UP001557465">
    <property type="component" value="Unassembled WGS sequence"/>
</dbReference>
<reference evidence="2 3" key="1">
    <citation type="journal article" date="2011" name="Int. J. Syst. Evol. Microbiol.">
        <title>Zhongshania antarctica gen. nov., sp. nov. and Zhongshania guokunii sp. nov., gammaproteobacteria respectively isolated from coastal attached (fast) ice and surface seawater of the Antarctic.</title>
        <authorList>
            <person name="Li H.J."/>
            <person name="Zhang X.Y."/>
            <person name="Chen C.X."/>
            <person name="Zhang Y.J."/>
            <person name="Gao Z.M."/>
            <person name="Yu Y."/>
            <person name="Chen X.L."/>
            <person name="Chen B."/>
            <person name="Zhang Y.Z."/>
        </authorList>
    </citation>
    <scope>NUCLEOTIDE SEQUENCE [LARGE SCALE GENOMIC DNA]</scope>
    <source>
        <strain evidence="2 3">15-R06ZXC-3</strain>
    </source>
</reference>
<organism evidence="2 3">
    <name type="scientific">Thioclava arctica</name>
    <dbReference type="NCBI Taxonomy" id="3238301"/>
    <lineage>
        <taxon>Bacteria</taxon>
        <taxon>Pseudomonadati</taxon>
        <taxon>Pseudomonadota</taxon>
        <taxon>Alphaproteobacteria</taxon>
        <taxon>Rhodobacterales</taxon>
        <taxon>Paracoccaceae</taxon>
        <taxon>Thioclava</taxon>
    </lineage>
</organism>
<comment type="caution">
    <text evidence="2">The sequence shown here is derived from an EMBL/GenBank/DDBJ whole genome shotgun (WGS) entry which is preliminary data.</text>
</comment>
<proteinExistence type="predicted"/>
<evidence type="ECO:0000313" key="2">
    <source>
        <dbReference type="EMBL" id="MEX1662891.1"/>
    </source>
</evidence>
<accession>A0ABV3TMV4</accession>
<name>A0ABV3TMV4_9RHOB</name>
<gene>
    <name evidence="2" type="ORF">AB4874_14725</name>
</gene>
<evidence type="ECO:0000256" key="1">
    <source>
        <dbReference type="SAM" id="MobiDB-lite"/>
    </source>
</evidence>
<dbReference type="EMBL" id="JBFRYC010000010">
    <property type="protein sequence ID" value="MEX1662891.1"/>
    <property type="molecule type" value="Genomic_DNA"/>
</dbReference>